<dbReference type="EMBL" id="QPJQ01000004">
    <property type="protein sequence ID" value="RCX07646.1"/>
    <property type="molecule type" value="Genomic_DNA"/>
</dbReference>
<dbReference type="OrthoDB" id="9788272at2"/>
<sequence length="199" mass="22902">MKRIILSTSIILSFNALSEVSNYEYNHLIDDYNSLSNEYNSLLNDSQSLSNDYESLLDKYNSLSNRHNKLVDSYNELIFNKIMSKIKKIQLDEEISDVIVVGERPSHGYGNRCLLGSTIYTDNGKEYSISFDFEKGIGWSKPSIYRDSIKIDGSTPGVTAIARPEDEIKELQRLFIEESNVREELANMFRQLHKTCYTN</sequence>
<name>A0A369AH90_9GAMM</name>
<evidence type="ECO:0000313" key="3">
    <source>
        <dbReference type="Proteomes" id="UP000253506"/>
    </source>
</evidence>
<feature type="coiled-coil region" evidence="1">
    <location>
        <begin position="25"/>
        <end position="66"/>
    </location>
</feature>
<evidence type="ECO:0000256" key="1">
    <source>
        <dbReference type="SAM" id="Coils"/>
    </source>
</evidence>
<proteinExistence type="predicted"/>
<dbReference type="AlphaFoldDB" id="A0A369AH90"/>
<comment type="caution">
    <text evidence="2">The sequence shown here is derived from an EMBL/GenBank/DDBJ whole genome shotgun (WGS) entry which is preliminary data.</text>
</comment>
<keyword evidence="1" id="KW-0175">Coiled coil</keyword>
<protein>
    <submittedName>
        <fullName evidence="2">Uncharacterized protein</fullName>
    </submittedName>
</protein>
<gene>
    <name evidence="2" type="ORF">DFP77_1042</name>
</gene>
<reference evidence="2 3" key="1">
    <citation type="submission" date="2018-07" db="EMBL/GenBank/DDBJ databases">
        <title>Genomic Encyclopedia of Type Strains, Phase III (KMG-III): the genomes of soil and plant-associated and newly described type strains.</title>
        <authorList>
            <person name="Whitman W."/>
        </authorList>
    </citation>
    <scope>NUCLEOTIDE SEQUENCE [LARGE SCALE GENOMIC DNA]</scope>
    <source>
        <strain evidence="2 3">CECT 7731</strain>
    </source>
</reference>
<accession>A0A369AH90</accession>
<organism evidence="2 3">
    <name type="scientific">Marinomonas foliarum</name>
    <dbReference type="NCBI Taxonomy" id="491950"/>
    <lineage>
        <taxon>Bacteria</taxon>
        <taxon>Pseudomonadati</taxon>
        <taxon>Pseudomonadota</taxon>
        <taxon>Gammaproteobacteria</taxon>
        <taxon>Oceanospirillales</taxon>
        <taxon>Oceanospirillaceae</taxon>
        <taxon>Marinomonas</taxon>
    </lineage>
</organism>
<dbReference type="RefSeq" id="WP_114410788.1">
    <property type="nucleotide sequence ID" value="NZ_QPJQ01000004.1"/>
</dbReference>
<dbReference type="Proteomes" id="UP000253506">
    <property type="component" value="Unassembled WGS sequence"/>
</dbReference>
<evidence type="ECO:0000313" key="2">
    <source>
        <dbReference type="EMBL" id="RCX07646.1"/>
    </source>
</evidence>